<dbReference type="RefSeq" id="WP_015524841.1">
    <property type="nucleotide sequence ID" value="NZ_PSQG01000016.1"/>
</dbReference>
<gene>
    <name evidence="1" type="ORF">C4886_11725</name>
</gene>
<dbReference type="InterPro" id="IPR019271">
    <property type="entry name" value="DUF2284_metal-binding"/>
</dbReference>
<sequence length="181" mass="21002">MNSIKEKFDEFISQYPIFEYRVLDTGDIKVQSRVRTICKQECERYGSTWACPPAVGELSECEKKIRSYPKAVFFSSVAEVSDIMNMKEMLSTRMEHEALTEKVRDFLEGEGYETFTLSTESCDFCERCAYLDGKPCRFPEHMHPCLESYGVVVSEIVEKEAMEYNLGGNTILWFSMVLIRR</sequence>
<dbReference type="AlphaFoldDB" id="A0A367FZD8"/>
<accession>A0A367FZD8</accession>
<dbReference type="Proteomes" id="UP000253208">
    <property type="component" value="Unassembled WGS sequence"/>
</dbReference>
<dbReference type="EMBL" id="PSQG01000016">
    <property type="protein sequence ID" value="RCH43114.1"/>
    <property type="molecule type" value="Genomic_DNA"/>
</dbReference>
<protein>
    <submittedName>
        <fullName evidence="1">Metal-binding protein</fullName>
    </submittedName>
</protein>
<organism evidence="1 2">
    <name type="scientific">Blautia obeum</name>
    <dbReference type="NCBI Taxonomy" id="40520"/>
    <lineage>
        <taxon>Bacteria</taxon>
        <taxon>Bacillati</taxon>
        <taxon>Bacillota</taxon>
        <taxon>Clostridia</taxon>
        <taxon>Lachnospirales</taxon>
        <taxon>Lachnospiraceae</taxon>
        <taxon>Blautia</taxon>
    </lineage>
</organism>
<dbReference type="Pfam" id="PF10050">
    <property type="entry name" value="DUF2284"/>
    <property type="match status" value="1"/>
</dbReference>
<comment type="caution">
    <text evidence="1">The sequence shown here is derived from an EMBL/GenBank/DDBJ whole genome shotgun (WGS) entry which is preliminary data.</text>
</comment>
<proteinExistence type="predicted"/>
<name>A0A367FZD8_9FIRM</name>
<reference evidence="1 2" key="1">
    <citation type="submission" date="2018-02" db="EMBL/GenBank/DDBJ databases">
        <title>Complete genome sequencing of Faecalibacterium prausnitzii strains isolated from the human gut.</title>
        <authorList>
            <person name="Fitzgerald B.C."/>
            <person name="Shkoporov A.N."/>
            <person name="Ross P.R."/>
            <person name="Hill C."/>
        </authorList>
    </citation>
    <scope>NUCLEOTIDE SEQUENCE [LARGE SCALE GENOMIC DNA]</scope>
    <source>
        <strain evidence="1 2">APC942/31-1</strain>
    </source>
</reference>
<evidence type="ECO:0000313" key="2">
    <source>
        <dbReference type="Proteomes" id="UP000253208"/>
    </source>
</evidence>
<evidence type="ECO:0000313" key="1">
    <source>
        <dbReference type="EMBL" id="RCH43114.1"/>
    </source>
</evidence>